<keyword evidence="1" id="KW-0732">Signal</keyword>
<organism evidence="2">
    <name type="scientific">Ixodes ricinus</name>
    <name type="common">Common tick</name>
    <name type="synonym">Acarus ricinus</name>
    <dbReference type="NCBI Taxonomy" id="34613"/>
    <lineage>
        <taxon>Eukaryota</taxon>
        <taxon>Metazoa</taxon>
        <taxon>Ecdysozoa</taxon>
        <taxon>Arthropoda</taxon>
        <taxon>Chelicerata</taxon>
        <taxon>Arachnida</taxon>
        <taxon>Acari</taxon>
        <taxon>Parasitiformes</taxon>
        <taxon>Ixodida</taxon>
        <taxon>Ixodoidea</taxon>
        <taxon>Ixodidae</taxon>
        <taxon>Ixodinae</taxon>
        <taxon>Ixodes</taxon>
    </lineage>
</organism>
<sequence length="329" mass="35487">MQGRRRLLLLLLGPRRGGGAPFLAGPDPRRGGRGLLGLLRPLADQAVQPHPLHVLLELRHQGLERPRAQGPQQGVHAAQVRAALPLHHGSTLLLQEAQVGPHHVLLALTGHLGVGGGMEEAPGPEVLLGQALEHTLHVGGAVALLEQPVSLPLVVLAGLLEEGALKHLLVQGQRLLPLVLLHLYEGVDDPLNNPLLGAVSLPVPGQSLQQQGDQRMPEGCHHVAPPQVQPQLPNLQQLLRGLHRAIAQVRLAQLVLLDVLRVQVHVQLVEIVNPLAILQPVLVVRGKQIIPREHKLIEVLNVSIEKLLGFLVESIAQGLGKRYAERIHV</sequence>
<dbReference type="EMBL" id="GIFC01016275">
    <property type="protein sequence ID" value="MXU98358.1"/>
    <property type="molecule type" value="Transcribed_RNA"/>
</dbReference>
<evidence type="ECO:0000313" key="2">
    <source>
        <dbReference type="EMBL" id="MXU98358.1"/>
    </source>
</evidence>
<evidence type="ECO:0000256" key="1">
    <source>
        <dbReference type="SAM" id="SignalP"/>
    </source>
</evidence>
<reference evidence="2" key="1">
    <citation type="submission" date="2019-12" db="EMBL/GenBank/DDBJ databases">
        <title>An insight into the sialome of adult female Ixodes ricinus ticks feeding for 6 days.</title>
        <authorList>
            <person name="Perner J."/>
            <person name="Ribeiro J.M.C."/>
        </authorList>
    </citation>
    <scope>NUCLEOTIDE SEQUENCE</scope>
    <source>
        <strain evidence="2">Semi-engorged</strain>
        <tissue evidence="2">Salivary glands</tissue>
    </source>
</reference>
<name>A0A6B0VAV2_IXORI</name>
<feature type="chain" id="PRO_5025663608" evidence="1">
    <location>
        <begin position="20"/>
        <end position="329"/>
    </location>
</feature>
<proteinExistence type="predicted"/>
<dbReference type="AlphaFoldDB" id="A0A6B0VAV2"/>
<protein>
    <submittedName>
        <fullName evidence="2">Putative secreted protein</fullName>
    </submittedName>
</protein>
<accession>A0A6B0VAV2</accession>
<feature type="signal peptide" evidence="1">
    <location>
        <begin position="1"/>
        <end position="19"/>
    </location>
</feature>